<dbReference type="EMBL" id="CDPU01000018">
    <property type="protein sequence ID" value="CEO50326.1"/>
    <property type="molecule type" value="Genomic_DNA"/>
</dbReference>
<dbReference type="Gene3D" id="3.20.20.60">
    <property type="entry name" value="Phosphoenolpyruvate-binding domains"/>
    <property type="match status" value="1"/>
</dbReference>
<dbReference type="PANTHER" id="PTHR42905:SF2">
    <property type="entry name" value="PHOSPHOENOLPYRUVATE CARBOXYLASE FAMILY PROTEIN"/>
    <property type="match status" value="1"/>
</dbReference>
<gene>
    <name evidence="2" type="ORF">BN869_000006384_1</name>
</gene>
<proteinExistence type="predicted"/>
<dbReference type="AlphaFoldDB" id="A0A0B7K6N2"/>
<dbReference type="InterPro" id="IPR015813">
    <property type="entry name" value="Pyrv/PenolPyrv_kinase-like_dom"/>
</dbReference>
<comment type="catalytic activity">
    <reaction evidence="1">
        <text>(2S,3R)-3-hydroxybutane-1,2,3-tricarboxylate = pyruvate + succinate</text>
        <dbReference type="Rhea" id="RHEA:16809"/>
        <dbReference type="ChEBI" id="CHEBI:15361"/>
        <dbReference type="ChEBI" id="CHEBI:30031"/>
        <dbReference type="ChEBI" id="CHEBI:57429"/>
        <dbReference type="EC" id="4.1.3.30"/>
    </reaction>
</comment>
<organism evidence="2">
    <name type="scientific">Bionectria ochroleuca</name>
    <name type="common">Gliocladium roseum</name>
    <dbReference type="NCBI Taxonomy" id="29856"/>
    <lineage>
        <taxon>Eukaryota</taxon>
        <taxon>Fungi</taxon>
        <taxon>Dikarya</taxon>
        <taxon>Ascomycota</taxon>
        <taxon>Pezizomycotina</taxon>
        <taxon>Sordariomycetes</taxon>
        <taxon>Hypocreomycetidae</taxon>
        <taxon>Hypocreales</taxon>
        <taxon>Bionectriaceae</taxon>
        <taxon>Clonostachys</taxon>
    </lineage>
</organism>
<evidence type="ECO:0000313" key="2">
    <source>
        <dbReference type="EMBL" id="CEO50326.1"/>
    </source>
</evidence>
<dbReference type="PROSITE" id="PS00161">
    <property type="entry name" value="ISOCITRATE_LYASE"/>
    <property type="match status" value="1"/>
</dbReference>
<dbReference type="GO" id="GO:0046421">
    <property type="term" value="F:methylisocitrate lyase activity"/>
    <property type="evidence" value="ECO:0007669"/>
    <property type="project" value="UniProtKB-EC"/>
</dbReference>
<dbReference type="Pfam" id="PF13714">
    <property type="entry name" value="PEP_mutase"/>
    <property type="match status" value="1"/>
</dbReference>
<accession>A0A0B7K6N2</accession>
<reference evidence="2" key="1">
    <citation type="submission" date="2015-01" db="EMBL/GenBank/DDBJ databases">
        <authorList>
            <person name="Durling Mikael"/>
        </authorList>
    </citation>
    <scope>NUCLEOTIDE SEQUENCE</scope>
</reference>
<protein>
    <submittedName>
        <fullName evidence="2">Uncharacterized protein</fullName>
    </submittedName>
</protein>
<sequence length="315" mass="33642">MAEMKRPKTAAQRLRELITDKSKIVNCPGVYDGLTARLALREGFDCLYMVSELSTGAGTTASRLGMPDLGLATFNDMLESAAMIASLDRKTPLIADADTGYGGPVMVARTVRAYITAGVAGLHLEDQVITKRCGHLSGKELVDQDTYISRIRAAVMARDEMRAATGGDIVIIARTDALQSLGYDQAIQRLRLAVEAGADVAFLEGPTSVEQCRQVCQDFVGVPVLLNMVSGGVTPNLSVSEAQELGFRLIIHPGLALFPVLEGVENAFREIKATGKAQVSEAQAKEGVKKLFNACGLRDCIEFDAKAGGSAYKNV</sequence>
<name>A0A0B7K6N2_BIOOC</name>
<dbReference type="InterPro" id="IPR018523">
    <property type="entry name" value="Isocitrate_lyase_ph_CS"/>
</dbReference>
<dbReference type="InterPro" id="IPR040442">
    <property type="entry name" value="Pyrv_kinase-like_dom_sf"/>
</dbReference>
<evidence type="ECO:0000256" key="1">
    <source>
        <dbReference type="ARBA" id="ARBA00001050"/>
    </source>
</evidence>
<dbReference type="CDD" id="cd00377">
    <property type="entry name" value="ICL_PEPM"/>
    <property type="match status" value="1"/>
</dbReference>
<dbReference type="InterPro" id="IPR039556">
    <property type="entry name" value="ICL/PEPM"/>
</dbReference>
<dbReference type="PANTHER" id="PTHR42905">
    <property type="entry name" value="PHOSPHOENOLPYRUVATE CARBOXYLASE"/>
    <property type="match status" value="1"/>
</dbReference>
<dbReference type="SUPFAM" id="SSF51621">
    <property type="entry name" value="Phosphoenolpyruvate/pyruvate domain"/>
    <property type="match status" value="1"/>
</dbReference>